<reference evidence="6 7" key="1">
    <citation type="submission" date="2022-04" db="EMBL/GenBank/DDBJ databases">
        <title>Genome sequence of C. roseum typestrain.</title>
        <authorList>
            <person name="Poehlein A."/>
            <person name="Schoch T."/>
            <person name="Duerre P."/>
            <person name="Daniel R."/>
        </authorList>
    </citation>
    <scope>NUCLEOTIDE SEQUENCE [LARGE SCALE GENOMIC DNA]</scope>
    <source>
        <strain evidence="6 7">DSM 7320</strain>
    </source>
</reference>
<keyword evidence="5" id="KW-0472">Membrane</keyword>
<name>A0A1S8MAS5_9CLOT</name>
<evidence type="ECO:0000256" key="2">
    <source>
        <dbReference type="ARBA" id="ARBA00022475"/>
    </source>
</evidence>
<comment type="subcellular location">
    <subcellularLocation>
        <location evidence="1">Cell membrane</location>
        <topology evidence="1">Multi-pass membrane protein</topology>
    </subcellularLocation>
</comment>
<protein>
    <submittedName>
        <fullName evidence="6">Uncharacterized protein</fullName>
    </submittedName>
</protein>
<dbReference type="GO" id="GO:0005886">
    <property type="term" value="C:plasma membrane"/>
    <property type="evidence" value="ECO:0007669"/>
    <property type="project" value="UniProtKB-SubCell"/>
</dbReference>
<proteinExistence type="predicted"/>
<sequence>MKKPLVFYFVSIILGILTAALLKNSIVIGAVIAASFFGIIFFTLKKEFAAINFLFFLIGLFCFVYYFNVNVDNKKAIDIRICDKSGIYFIGNYKGRKINIDGKNIKFKFGEKVRLKGDYKKDIDYGNGIIGIIKVKEIEKRKNDLITNMYDIRENIYEKYASKIGKDRAGIIMSLCFGDTSNLSQKDKNELKKLGIIHAVSVSGMHMAVIYEILEKTFGLASAMVVSLIYVIFTGCLPATMRAFFMIFILKISIKVYKNYDSMSSLALSGILLLIFSPYYIFNIGAVLSYLATLGIMLYYRKILRVLYRLPKKLNESISLTLSAQIFSVPYAGFVLKTFSGGFILGNLVIVPIYSVLIILGNLGGIFYKLNVVFEVLCYFINILLKSTDGLTRMVLKITPPIIYLSETQSICLLGIFLSFIMIKKGYRKFMYLPILFGAAIIFNSYNTIFQVECVNVNNKQAYVIRYEGYKAFITNYRVKNDNQKENMLSSLGVNKLVSIKNKYTLNMKNNYTICFDKGVQIYYKRNKIVDIKNDSIYYNKFYSNSYGIIKMESYNKYSFLATKAKVDFINGKVLVSKGCEK</sequence>
<gene>
    <name evidence="6" type="ORF">CROST_018330</name>
</gene>
<evidence type="ECO:0000256" key="4">
    <source>
        <dbReference type="ARBA" id="ARBA00022989"/>
    </source>
</evidence>
<dbReference type="PANTHER" id="PTHR30619">
    <property type="entry name" value="DNA INTERNALIZATION/COMPETENCE PROTEIN COMEC/REC2"/>
    <property type="match status" value="1"/>
</dbReference>
<dbReference type="InterPro" id="IPR004477">
    <property type="entry name" value="ComEC_N"/>
</dbReference>
<dbReference type="EMBL" id="CP096983">
    <property type="protein sequence ID" value="URZ11116.1"/>
    <property type="molecule type" value="Genomic_DNA"/>
</dbReference>
<evidence type="ECO:0000313" key="7">
    <source>
        <dbReference type="Proteomes" id="UP000190951"/>
    </source>
</evidence>
<keyword evidence="3" id="KW-0812">Transmembrane</keyword>
<dbReference type="STRING" id="84029.CROST_14730"/>
<evidence type="ECO:0000256" key="1">
    <source>
        <dbReference type="ARBA" id="ARBA00004651"/>
    </source>
</evidence>
<dbReference type="KEGG" id="crw:CROST_018330"/>
<dbReference type="AlphaFoldDB" id="A0A1S8MAS5"/>
<dbReference type="Pfam" id="PF03772">
    <property type="entry name" value="Competence"/>
    <property type="match status" value="1"/>
</dbReference>
<organism evidence="6 7">
    <name type="scientific">Clostridium felsineum</name>
    <dbReference type="NCBI Taxonomy" id="36839"/>
    <lineage>
        <taxon>Bacteria</taxon>
        <taxon>Bacillati</taxon>
        <taxon>Bacillota</taxon>
        <taxon>Clostridia</taxon>
        <taxon>Eubacteriales</taxon>
        <taxon>Clostridiaceae</taxon>
        <taxon>Clostridium</taxon>
    </lineage>
</organism>
<evidence type="ECO:0000256" key="3">
    <source>
        <dbReference type="ARBA" id="ARBA00022692"/>
    </source>
</evidence>
<dbReference type="RefSeq" id="WP_077833440.1">
    <property type="nucleotide sequence ID" value="NZ_CP096983.1"/>
</dbReference>
<dbReference type="InterPro" id="IPR052159">
    <property type="entry name" value="Competence_DNA_uptake"/>
</dbReference>
<dbReference type="Proteomes" id="UP000190951">
    <property type="component" value="Chromosome"/>
</dbReference>
<accession>A0A1S8MAS5</accession>
<keyword evidence="2" id="KW-1003">Cell membrane</keyword>
<keyword evidence="4" id="KW-1133">Transmembrane helix</keyword>
<keyword evidence="7" id="KW-1185">Reference proteome</keyword>
<evidence type="ECO:0000313" key="6">
    <source>
        <dbReference type="EMBL" id="URZ11116.1"/>
    </source>
</evidence>
<evidence type="ECO:0000256" key="5">
    <source>
        <dbReference type="ARBA" id="ARBA00023136"/>
    </source>
</evidence>
<dbReference type="PANTHER" id="PTHR30619:SF1">
    <property type="entry name" value="RECOMBINATION PROTEIN 2"/>
    <property type="match status" value="1"/>
</dbReference>
<dbReference type="NCBIfam" id="TIGR00360">
    <property type="entry name" value="ComEC_N-term"/>
    <property type="match status" value="1"/>
</dbReference>